<keyword evidence="3" id="KW-0862">Zinc</keyword>
<name>A0AA38LSL6_9TREE</name>
<evidence type="ECO:0000256" key="1">
    <source>
        <dbReference type="ARBA" id="ARBA00022723"/>
    </source>
</evidence>
<dbReference type="InterPro" id="IPR000306">
    <property type="entry name" value="Znf_FYVE"/>
</dbReference>
<dbReference type="InterPro" id="IPR011011">
    <property type="entry name" value="Znf_FYVE_PHD"/>
</dbReference>
<evidence type="ECO:0000256" key="2">
    <source>
        <dbReference type="ARBA" id="ARBA00022771"/>
    </source>
</evidence>
<dbReference type="CDD" id="cd15760">
    <property type="entry name" value="FYVE_scVPS27p_like"/>
    <property type="match status" value="1"/>
</dbReference>
<feature type="compositionally biased region" description="Basic and acidic residues" evidence="5">
    <location>
        <begin position="333"/>
        <end position="350"/>
    </location>
</feature>
<evidence type="ECO:0000313" key="8">
    <source>
        <dbReference type="Proteomes" id="UP001164286"/>
    </source>
</evidence>
<dbReference type="AlphaFoldDB" id="A0AA38LSL6"/>
<dbReference type="SMART" id="SM00064">
    <property type="entry name" value="FYVE"/>
    <property type="match status" value="1"/>
</dbReference>
<keyword evidence="1" id="KW-0479">Metal-binding</keyword>
<feature type="compositionally biased region" description="Basic and acidic residues" evidence="5">
    <location>
        <begin position="360"/>
        <end position="376"/>
    </location>
</feature>
<dbReference type="PROSITE" id="PS50178">
    <property type="entry name" value="ZF_FYVE"/>
    <property type="match status" value="1"/>
</dbReference>
<feature type="compositionally biased region" description="Polar residues" evidence="5">
    <location>
        <begin position="1"/>
        <end position="11"/>
    </location>
</feature>
<accession>A0AA38LSL6</accession>
<feature type="region of interest" description="Disordered" evidence="5">
    <location>
        <begin position="333"/>
        <end position="376"/>
    </location>
</feature>
<feature type="domain" description="FYVE-type" evidence="6">
    <location>
        <begin position="141"/>
        <end position="214"/>
    </location>
</feature>
<dbReference type="GeneID" id="77726376"/>
<dbReference type="Pfam" id="PF01363">
    <property type="entry name" value="FYVE"/>
    <property type="match status" value="1"/>
</dbReference>
<dbReference type="Proteomes" id="UP001164286">
    <property type="component" value="Unassembled WGS sequence"/>
</dbReference>
<organism evidence="7 8">
    <name type="scientific">Dioszegia hungarica</name>
    <dbReference type="NCBI Taxonomy" id="4972"/>
    <lineage>
        <taxon>Eukaryota</taxon>
        <taxon>Fungi</taxon>
        <taxon>Dikarya</taxon>
        <taxon>Basidiomycota</taxon>
        <taxon>Agaricomycotina</taxon>
        <taxon>Tremellomycetes</taxon>
        <taxon>Tremellales</taxon>
        <taxon>Bulleribasidiaceae</taxon>
        <taxon>Dioszegia</taxon>
    </lineage>
</organism>
<feature type="region of interest" description="Disordered" evidence="5">
    <location>
        <begin position="1"/>
        <end position="71"/>
    </location>
</feature>
<feature type="compositionally biased region" description="Polar residues" evidence="5">
    <location>
        <begin position="248"/>
        <end position="265"/>
    </location>
</feature>
<dbReference type="EMBL" id="JAKWFO010000005">
    <property type="protein sequence ID" value="KAI9635832.1"/>
    <property type="molecule type" value="Genomic_DNA"/>
</dbReference>
<evidence type="ECO:0000313" key="7">
    <source>
        <dbReference type="EMBL" id="KAI9635832.1"/>
    </source>
</evidence>
<proteinExistence type="predicted"/>
<sequence>MSHTSSDSSLLQRHRPVSLPPQPQSPTDSQILAQRLHLETHESRHLPETFIPTGRSRSRANSGSHSDLPSLYSSALPSPSFHLQQPIASTSSGMAYLNQDPTSSMSNDVAHPKFDTERCTSANLVAVRDGSIGHVIPRERWQPDCSSALCSQPFCSTIFSPSASYFSLGPRRHHCRKCGLLFCSSHSNNKALLYDADHNLVKERVCDMCIHKDSDEASLAPRSRRQSVSSLECRTDSSLSAEHIVTPSELSLSRTSTRMSATTPRTPGGSLAPVQGWMDKDGVLSLYPLALPSVSRQSAVPAARPLFAPSQAAIRIAKEKEEYVVYTLRQRRLGREREASWESERSRRGSMESVEEEAVEVPKRSNSRERIAQSSF</sequence>
<keyword evidence="8" id="KW-1185">Reference proteome</keyword>
<keyword evidence="2 4" id="KW-0863">Zinc-finger</keyword>
<dbReference type="Gene3D" id="3.30.40.10">
    <property type="entry name" value="Zinc/RING finger domain, C3HC4 (zinc finger)"/>
    <property type="match status" value="1"/>
</dbReference>
<evidence type="ECO:0000256" key="5">
    <source>
        <dbReference type="SAM" id="MobiDB-lite"/>
    </source>
</evidence>
<feature type="region of interest" description="Disordered" evidence="5">
    <location>
        <begin position="247"/>
        <end position="274"/>
    </location>
</feature>
<comment type="caution">
    <text evidence="7">The sequence shown here is derived from an EMBL/GenBank/DDBJ whole genome shotgun (WGS) entry which is preliminary data.</text>
</comment>
<dbReference type="InterPro" id="IPR013083">
    <property type="entry name" value="Znf_RING/FYVE/PHD"/>
</dbReference>
<evidence type="ECO:0000259" key="6">
    <source>
        <dbReference type="PROSITE" id="PS50178"/>
    </source>
</evidence>
<gene>
    <name evidence="7" type="ORF">MKK02DRAFT_26336</name>
</gene>
<dbReference type="GO" id="GO:0008270">
    <property type="term" value="F:zinc ion binding"/>
    <property type="evidence" value="ECO:0007669"/>
    <property type="project" value="UniProtKB-KW"/>
</dbReference>
<protein>
    <recommendedName>
        <fullName evidence="6">FYVE-type domain-containing protein</fullName>
    </recommendedName>
</protein>
<reference evidence="7" key="1">
    <citation type="journal article" date="2022" name="G3 (Bethesda)">
        <title>High quality genome of the basidiomycete yeast Dioszegia hungarica PDD-24b-2 isolated from cloud water.</title>
        <authorList>
            <person name="Jarrige D."/>
            <person name="Haridas S."/>
            <person name="Bleykasten-Grosshans C."/>
            <person name="Joly M."/>
            <person name="Nadalig T."/>
            <person name="Sancelme M."/>
            <person name="Vuilleumier S."/>
            <person name="Grigoriev I.V."/>
            <person name="Amato P."/>
            <person name="Bringel F."/>
        </authorList>
    </citation>
    <scope>NUCLEOTIDE SEQUENCE</scope>
    <source>
        <strain evidence="7">PDD-24b-2</strain>
    </source>
</reference>
<dbReference type="RefSeq" id="XP_052945609.1">
    <property type="nucleotide sequence ID" value="XM_053087175.1"/>
</dbReference>
<dbReference type="PANTHER" id="PTHR39490:SF8">
    <property type="entry name" value="ZINC FINGER FYVE DOMAIN-CONTAINING PROTEIN 21"/>
    <property type="match status" value="1"/>
</dbReference>
<dbReference type="SUPFAM" id="SSF57903">
    <property type="entry name" value="FYVE/PHD zinc finger"/>
    <property type="match status" value="1"/>
</dbReference>
<evidence type="ECO:0000256" key="3">
    <source>
        <dbReference type="ARBA" id="ARBA00022833"/>
    </source>
</evidence>
<feature type="compositionally biased region" description="Basic and acidic residues" evidence="5">
    <location>
        <begin position="36"/>
        <end position="47"/>
    </location>
</feature>
<dbReference type="PANTHER" id="PTHR39490">
    <property type="entry name" value="ARRESTIN DOMAIN-CONTAINING PROTEIN D"/>
    <property type="match status" value="1"/>
</dbReference>
<dbReference type="InterPro" id="IPR017455">
    <property type="entry name" value="Znf_FYVE-rel"/>
</dbReference>
<dbReference type="InterPro" id="IPR052113">
    <property type="entry name" value="FYVE-type_Zinc_Finger"/>
</dbReference>
<evidence type="ECO:0000256" key="4">
    <source>
        <dbReference type="PROSITE-ProRule" id="PRU00091"/>
    </source>
</evidence>